<dbReference type="InParanoid" id="Q0UWG5"/>
<evidence type="ECO:0000313" key="2">
    <source>
        <dbReference type="Proteomes" id="UP000001055"/>
    </source>
</evidence>
<dbReference type="GeneID" id="5971306"/>
<accession>Q0UWG5</accession>
<proteinExistence type="predicted"/>
<dbReference type="KEGG" id="pno:SNOG_03899"/>
<name>Q0UWG5_PHANO</name>
<dbReference type="EMBL" id="CH445329">
    <property type="protein sequence ID" value="EAT89104.1"/>
    <property type="molecule type" value="Genomic_DNA"/>
</dbReference>
<dbReference type="Proteomes" id="UP000001055">
    <property type="component" value="Unassembled WGS sequence"/>
</dbReference>
<protein>
    <submittedName>
        <fullName evidence="1">Uncharacterized protein</fullName>
    </submittedName>
</protein>
<dbReference type="AlphaFoldDB" id="Q0UWG5"/>
<dbReference type="RefSeq" id="XP_001794443.1">
    <property type="nucleotide sequence ID" value="XM_001794391.1"/>
</dbReference>
<organism evidence="1 2">
    <name type="scientific">Phaeosphaeria nodorum (strain SN15 / ATCC MYA-4574 / FGSC 10173)</name>
    <name type="common">Glume blotch fungus</name>
    <name type="synonym">Parastagonospora nodorum</name>
    <dbReference type="NCBI Taxonomy" id="321614"/>
    <lineage>
        <taxon>Eukaryota</taxon>
        <taxon>Fungi</taxon>
        <taxon>Dikarya</taxon>
        <taxon>Ascomycota</taxon>
        <taxon>Pezizomycotina</taxon>
        <taxon>Dothideomycetes</taxon>
        <taxon>Pleosporomycetidae</taxon>
        <taxon>Pleosporales</taxon>
        <taxon>Pleosporineae</taxon>
        <taxon>Phaeosphaeriaceae</taxon>
        <taxon>Parastagonospora</taxon>
    </lineage>
</organism>
<sequence>MIYWTKYFQYGVKGSPVDNWGCVISRICSCPDLLQETFEGK</sequence>
<evidence type="ECO:0000313" key="1">
    <source>
        <dbReference type="EMBL" id="EAT89104.1"/>
    </source>
</evidence>
<gene>
    <name evidence="1" type="ORF">SNOG_03899</name>
</gene>
<reference evidence="2" key="1">
    <citation type="journal article" date="2007" name="Plant Cell">
        <title>Dothideomycete-plant interactions illuminated by genome sequencing and EST analysis of the wheat pathogen Stagonospora nodorum.</title>
        <authorList>
            <person name="Hane J.K."/>
            <person name="Lowe R.G."/>
            <person name="Solomon P.S."/>
            <person name="Tan K.C."/>
            <person name="Schoch C.L."/>
            <person name="Spatafora J.W."/>
            <person name="Crous P.W."/>
            <person name="Kodira C."/>
            <person name="Birren B.W."/>
            <person name="Galagan J.E."/>
            <person name="Torriani S.F."/>
            <person name="McDonald B.A."/>
            <person name="Oliver R.P."/>
        </authorList>
    </citation>
    <scope>NUCLEOTIDE SEQUENCE [LARGE SCALE GENOMIC DNA]</scope>
    <source>
        <strain evidence="2">SN15 / ATCC MYA-4574 / FGSC 10173</strain>
    </source>
</reference>